<evidence type="ECO:0000313" key="5">
    <source>
        <dbReference type="EMBL" id="EIW76299.1"/>
    </source>
</evidence>
<dbReference type="RefSeq" id="XP_007773337.1">
    <property type="nucleotide sequence ID" value="XM_007775147.1"/>
</dbReference>
<dbReference type="KEGG" id="cput:CONPUDRAFT_64503"/>
<dbReference type="Proteomes" id="UP000053558">
    <property type="component" value="Unassembled WGS sequence"/>
</dbReference>
<dbReference type="Gene3D" id="3.40.50.150">
    <property type="entry name" value="Vaccinia Virus protein VP39"/>
    <property type="match status" value="1"/>
</dbReference>
<name>A0A5M3MAQ4_CONPW</name>
<keyword evidence="2" id="KW-0808">Transferase</keyword>
<proteinExistence type="inferred from homology"/>
<dbReference type="InterPro" id="IPR051654">
    <property type="entry name" value="Meroterpenoid_MTases"/>
</dbReference>
<dbReference type="OMA" id="GTHIGIP"/>
<dbReference type="EMBL" id="JH711586">
    <property type="protein sequence ID" value="EIW76299.1"/>
    <property type="molecule type" value="Genomic_DNA"/>
</dbReference>
<reference evidence="6" key="1">
    <citation type="journal article" date="2012" name="Science">
        <title>The Paleozoic origin of enzymatic lignin decomposition reconstructed from 31 fungal genomes.</title>
        <authorList>
            <person name="Floudas D."/>
            <person name="Binder M."/>
            <person name="Riley R."/>
            <person name="Barry K."/>
            <person name="Blanchette R.A."/>
            <person name="Henrissat B."/>
            <person name="Martinez A.T."/>
            <person name="Otillar R."/>
            <person name="Spatafora J.W."/>
            <person name="Yadav J.S."/>
            <person name="Aerts A."/>
            <person name="Benoit I."/>
            <person name="Boyd A."/>
            <person name="Carlson A."/>
            <person name="Copeland A."/>
            <person name="Coutinho P.M."/>
            <person name="de Vries R.P."/>
            <person name="Ferreira P."/>
            <person name="Findley K."/>
            <person name="Foster B."/>
            <person name="Gaskell J."/>
            <person name="Glotzer D."/>
            <person name="Gorecki P."/>
            <person name="Heitman J."/>
            <person name="Hesse C."/>
            <person name="Hori C."/>
            <person name="Igarashi K."/>
            <person name="Jurgens J.A."/>
            <person name="Kallen N."/>
            <person name="Kersten P."/>
            <person name="Kohler A."/>
            <person name="Kuees U."/>
            <person name="Kumar T.K.A."/>
            <person name="Kuo A."/>
            <person name="LaButti K."/>
            <person name="Larrondo L.F."/>
            <person name="Lindquist E."/>
            <person name="Ling A."/>
            <person name="Lombard V."/>
            <person name="Lucas S."/>
            <person name="Lundell T."/>
            <person name="Martin R."/>
            <person name="McLaughlin D.J."/>
            <person name="Morgenstern I."/>
            <person name="Morin E."/>
            <person name="Murat C."/>
            <person name="Nagy L.G."/>
            <person name="Nolan M."/>
            <person name="Ohm R.A."/>
            <person name="Patyshakuliyeva A."/>
            <person name="Rokas A."/>
            <person name="Ruiz-Duenas F.J."/>
            <person name="Sabat G."/>
            <person name="Salamov A."/>
            <person name="Samejima M."/>
            <person name="Schmutz J."/>
            <person name="Slot J.C."/>
            <person name="St John F."/>
            <person name="Stenlid J."/>
            <person name="Sun H."/>
            <person name="Sun S."/>
            <person name="Syed K."/>
            <person name="Tsang A."/>
            <person name="Wiebenga A."/>
            <person name="Young D."/>
            <person name="Pisabarro A."/>
            <person name="Eastwood D.C."/>
            <person name="Martin F."/>
            <person name="Cullen D."/>
            <person name="Grigoriev I.V."/>
            <person name="Hibbett D.S."/>
        </authorList>
    </citation>
    <scope>NUCLEOTIDE SEQUENCE [LARGE SCALE GENOMIC DNA]</scope>
    <source>
        <strain evidence="6">RWD-64-598 SS2</strain>
    </source>
</reference>
<dbReference type="AlphaFoldDB" id="A0A5M3MAQ4"/>
<dbReference type="PANTHER" id="PTHR35897">
    <property type="entry name" value="METHYLTRANSFERASE AUSD"/>
    <property type="match status" value="1"/>
</dbReference>
<evidence type="ECO:0000256" key="4">
    <source>
        <dbReference type="ARBA" id="ARBA00038314"/>
    </source>
</evidence>
<dbReference type="InterPro" id="IPR029063">
    <property type="entry name" value="SAM-dependent_MTases_sf"/>
</dbReference>
<comment type="caution">
    <text evidence="5">The sequence shown here is derived from an EMBL/GenBank/DDBJ whole genome shotgun (WGS) entry which is preliminary data.</text>
</comment>
<evidence type="ECO:0000256" key="2">
    <source>
        <dbReference type="ARBA" id="ARBA00022679"/>
    </source>
</evidence>
<evidence type="ECO:0000256" key="3">
    <source>
        <dbReference type="ARBA" id="ARBA00022691"/>
    </source>
</evidence>
<evidence type="ECO:0000256" key="1">
    <source>
        <dbReference type="ARBA" id="ARBA00005179"/>
    </source>
</evidence>
<organism evidence="5 6">
    <name type="scientific">Coniophora puteana (strain RWD-64-598)</name>
    <name type="common">Brown rot fungus</name>
    <dbReference type="NCBI Taxonomy" id="741705"/>
    <lineage>
        <taxon>Eukaryota</taxon>
        <taxon>Fungi</taxon>
        <taxon>Dikarya</taxon>
        <taxon>Basidiomycota</taxon>
        <taxon>Agaricomycotina</taxon>
        <taxon>Agaricomycetes</taxon>
        <taxon>Agaricomycetidae</taxon>
        <taxon>Boletales</taxon>
        <taxon>Coniophorineae</taxon>
        <taxon>Coniophoraceae</taxon>
        <taxon>Coniophora</taxon>
    </lineage>
</organism>
<accession>A0A5M3MAQ4</accession>
<evidence type="ECO:0000313" key="6">
    <source>
        <dbReference type="Proteomes" id="UP000053558"/>
    </source>
</evidence>
<dbReference type="GeneID" id="19208362"/>
<sequence length="307" mass="33751">MSLSTTRSDDPYFTAPEGSIGIHSVPPLDPTLYRPTPQAHAFLKEQLGLKADKALKQHIMEVQKKAYSIAPYPCIRTFTFTEIGITAYPAYKELLKIGRERKNVVFLEMGSCFGQEARKAVADGFPATQVVLSDIKGELMEMGHELFKTSAATFPAHIVPGDALDPKILEANPPVYEVPDTPYPDLNALVSLNPLRGRVSVIYASKFFHVFDEAKQTQVARALGGLLSPEPGSVIFGAHVGAEEKGLRAFTSLNTTVDMFCHSPESWTELWDGNVFKKGTVRVDARMKSFETSDGSVEGLDWAVTRL</sequence>
<gene>
    <name evidence="5" type="ORF">CONPUDRAFT_64503</name>
</gene>
<dbReference type="OrthoDB" id="2094832at2759"/>
<comment type="similarity">
    <text evidence="4">Belongs to the class I-like SAM-binding methyltransferase superfamily.</text>
</comment>
<dbReference type="PANTHER" id="PTHR35897:SF1">
    <property type="entry name" value="METHYLTRANSFERASE AUSD"/>
    <property type="match status" value="1"/>
</dbReference>
<keyword evidence="3" id="KW-0949">S-adenosyl-L-methionine</keyword>
<protein>
    <submittedName>
        <fullName evidence="5">Uncharacterized protein</fullName>
    </submittedName>
</protein>
<comment type="pathway">
    <text evidence="1">Secondary metabolite biosynthesis.</text>
</comment>
<dbReference type="GO" id="GO:0016740">
    <property type="term" value="F:transferase activity"/>
    <property type="evidence" value="ECO:0007669"/>
    <property type="project" value="UniProtKB-KW"/>
</dbReference>
<keyword evidence="6" id="KW-1185">Reference proteome</keyword>